<accession>A0ABQ0LG69</accession>
<keyword evidence="3" id="KW-1185">Reference proteome</keyword>
<dbReference type="Proteomes" id="UP000815677">
    <property type="component" value="Unassembled WGS sequence"/>
</dbReference>
<feature type="compositionally biased region" description="Basic and acidic residues" evidence="1">
    <location>
        <begin position="165"/>
        <end position="182"/>
    </location>
</feature>
<proteinExistence type="predicted"/>
<feature type="compositionally biased region" description="Basic and acidic residues" evidence="1">
    <location>
        <begin position="38"/>
        <end position="60"/>
    </location>
</feature>
<feature type="compositionally biased region" description="Acidic residues" evidence="1">
    <location>
        <begin position="248"/>
        <end position="269"/>
    </location>
</feature>
<evidence type="ECO:0000313" key="2">
    <source>
        <dbReference type="EMBL" id="GAT49522.1"/>
    </source>
</evidence>
<dbReference type="EMBL" id="DF845579">
    <property type="protein sequence ID" value="GAT49522.1"/>
    <property type="molecule type" value="Genomic_DNA"/>
</dbReference>
<feature type="non-terminal residue" evidence="2">
    <location>
        <position position="1"/>
    </location>
</feature>
<evidence type="ECO:0000313" key="3">
    <source>
        <dbReference type="Proteomes" id="UP000815677"/>
    </source>
</evidence>
<feature type="compositionally biased region" description="Basic and acidic residues" evidence="1">
    <location>
        <begin position="92"/>
        <end position="109"/>
    </location>
</feature>
<feature type="region of interest" description="Disordered" evidence="1">
    <location>
        <begin position="165"/>
        <end position="191"/>
    </location>
</feature>
<evidence type="ECO:0000256" key="1">
    <source>
        <dbReference type="SAM" id="MobiDB-lite"/>
    </source>
</evidence>
<organism evidence="2 3">
    <name type="scientific">Mycena chlorophos</name>
    <name type="common">Agaric fungus</name>
    <name type="synonym">Agaricus chlorophos</name>
    <dbReference type="NCBI Taxonomy" id="658473"/>
    <lineage>
        <taxon>Eukaryota</taxon>
        <taxon>Fungi</taxon>
        <taxon>Dikarya</taxon>
        <taxon>Basidiomycota</taxon>
        <taxon>Agaricomycotina</taxon>
        <taxon>Agaricomycetes</taxon>
        <taxon>Agaricomycetidae</taxon>
        <taxon>Agaricales</taxon>
        <taxon>Marasmiineae</taxon>
        <taxon>Mycenaceae</taxon>
        <taxon>Mycena</taxon>
    </lineage>
</organism>
<reference evidence="2" key="1">
    <citation type="submission" date="2014-09" db="EMBL/GenBank/DDBJ databases">
        <title>Genome sequence of the luminous mushroom Mycena chlorophos for searching fungal bioluminescence genes.</title>
        <authorList>
            <person name="Tanaka Y."/>
            <person name="Kasuga D."/>
            <person name="Oba Y."/>
            <person name="Hase S."/>
            <person name="Sato K."/>
            <person name="Oba Y."/>
            <person name="Sakakibara Y."/>
        </authorList>
    </citation>
    <scope>NUCLEOTIDE SEQUENCE</scope>
</reference>
<gene>
    <name evidence="2" type="ORF">MCHLO_06831</name>
</gene>
<sequence>AQEFARKPGCRSCEKYCAARRALVVLLGNAPAAFPRLRQKDIRCMEDPEKPRKKREDRAKGSSSRQAPLVSTNAADGSDQSDQSDDEDTEDDGQKKGGDGKKGSGESKHVMSWIWKSTGMAGSDAELEDALRIEWCKASARKRRWEEQVNLLREEWRRLPQSLKDDAEAWSRRAAEARKRDEDPEVTEGGVAYAEKQAAMYRRLIVRAETTRTAPKLQRGAQRPHLAREVDEVSAAEALEMEPHLQQDSDDEEEEELASEADALEEGDA</sequence>
<protein>
    <submittedName>
        <fullName evidence="2">Uncharacterized protein</fullName>
    </submittedName>
</protein>
<feature type="compositionally biased region" description="Polar residues" evidence="1">
    <location>
        <begin position="61"/>
        <end position="75"/>
    </location>
</feature>
<name>A0ABQ0LG69_MYCCL</name>
<feature type="region of interest" description="Disordered" evidence="1">
    <location>
        <begin position="212"/>
        <end position="269"/>
    </location>
</feature>
<feature type="region of interest" description="Disordered" evidence="1">
    <location>
        <begin position="37"/>
        <end position="114"/>
    </location>
</feature>
<feature type="compositionally biased region" description="Acidic residues" evidence="1">
    <location>
        <begin position="82"/>
        <end position="91"/>
    </location>
</feature>